<keyword evidence="4" id="KW-0028">Amino-acid biosynthesis</keyword>
<dbReference type="GO" id="GO:0043774">
    <property type="term" value="F:coenzyme F420-2 alpha-glutamyl ligase activity"/>
    <property type="evidence" value="ECO:0007669"/>
    <property type="project" value="TreeGrafter"/>
</dbReference>
<evidence type="ECO:0000256" key="10">
    <source>
        <dbReference type="PROSITE-ProRule" id="PRU00409"/>
    </source>
</evidence>
<dbReference type="PROSITE" id="PS50975">
    <property type="entry name" value="ATP_GRASP"/>
    <property type="match status" value="1"/>
</dbReference>
<dbReference type="NCBIfam" id="TIGR00768">
    <property type="entry name" value="rimK_fam"/>
    <property type="match status" value="1"/>
</dbReference>
<organism evidence="13 14">
    <name type="scientific">Pyrobaculum aerophilum</name>
    <dbReference type="NCBI Taxonomy" id="13773"/>
    <lineage>
        <taxon>Archaea</taxon>
        <taxon>Thermoproteota</taxon>
        <taxon>Thermoprotei</taxon>
        <taxon>Thermoproteales</taxon>
        <taxon>Thermoproteaceae</taxon>
        <taxon>Pyrobaculum</taxon>
    </lineage>
</organism>
<gene>
    <name evidence="13" type="primary">lysX</name>
    <name evidence="12" type="ORF">CGL51_10125</name>
    <name evidence="13" type="ORF">CGL52_13125</name>
</gene>
<comment type="pathway">
    <text evidence="9">Amino-acid biosynthesis.</text>
</comment>
<comment type="cofactor">
    <cofactor evidence="1">
        <name>Mg(2+)</name>
        <dbReference type="ChEBI" id="CHEBI:18420"/>
    </cofactor>
</comment>
<evidence type="ECO:0000313" key="14">
    <source>
        <dbReference type="Proteomes" id="UP000256877"/>
    </source>
</evidence>
<dbReference type="InterPro" id="IPR013815">
    <property type="entry name" value="ATP_grasp_subdomain_1"/>
</dbReference>
<dbReference type="GO" id="GO:0009085">
    <property type="term" value="P:lysine biosynthetic process"/>
    <property type="evidence" value="ECO:0007669"/>
    <property type="project" value="InterPro"/>
</dbReference>
<evidence type="ECO:0000256" key="7">
    <source>
        <dbReference type="ARBA" id="ARBA00022840"/>
    </source>
</evidence>
<accession>A0A371QXL4</accession>
<dbReference type="GO" id="GO:0005737">
    <property type="term" value="C:cytoplasm"/>
    <property type="evidence" value="ECO:0007669"/>
    <property type="project" value="TreeGrafter"/>
</dbReference>
<evidence type="ECO:0000313" key="15">
    <source>
        <dbReference type="Proteomes" id="UP000257123"/>
    </source>
</evidence>
<dbReference type="PANTHER" id="PTHR21621:SF2">
    <property type="entry name" value="COENZYME GAMMA-F420-2:ALPHA-L-GLUTAMATE LIGASE"/>
    <property type="match status" value="1"/>
</dbReference>
<dbReference type="PANTHER" id="PTHR21621">
    <property type="entry name" value="RIBOSOMAL PROTEIN S6 MODIFICATION PROTEIN"/>
    <property type="match status" value="1"/>
</dbReference>
<evidence type="ECO:0000259" key="11">
    <source>
        <dbReference type="PROSITE" id="PS50975"/>
    </source>
</evidence>
<evidence type="ECO:0000256" key="3">
    <source>
        <dbReference type="ARBA" id="ARBA00022598"/>
    </source>
</evidence>
<evidence type="ECO:0000313" key="12">
    <source>
        <dbReference type="EMBL" id="RFA94456.1"/>
    </source>
</evidence>
<dbReference type="NCBIfam" id="TIGR02144">
    <property type="entry name" value="LysX_arch"/>
    <property type="match status" value="1"/>
</dbReference>
<protein>
    <submittedName>
        <fullName evidence="13">Lysine biosynthesis protein LysX</fullName>
    </submittedName>
</protein>
<comment type="caution">
    <text evidence="13">The sequence shown here is derived from an EMBL/GenBank/DDBJ whole genome shotgun (WGS) entry which is preliminary data.</text>
</comment>
<dbReference type="Gene3D" id="3.30.1490.20">
    <property type="entry name" value="ATP-grasp fold, A domain"/>
    <property type="match status" value="1"/>
</dbReference>
<feature type="domain" description="ATP-grasp" evidence="11">
    <location>
        <begin position="96"/>
        <end position="279"/>
    </location>
</feature>
<evidence type="ECO:0000256" key="4">
    <source>
        <dbReference type="ARBA" id="ARBA00022605"/>
    </source>
</evidence>
<comment type="similarity">
    <text evidence="2">Belongs to the RimK family. LysX subfamily.</text>
</comment>
<proteinExistence type="inferred from homology"/>
<reference evidence="14 15" key="1">
    <citation type="submission" date="2017-07" db="EMBL/GenBank/DDBJ databases">
        <title>Draft genome sequence of aerobic hyperthermophilic archaea, Pyrobaculum aerophilum YKB31 and YKB32.</title>
        <authorList>
            <person name="Mochizuki T."/>
            <person name="Berliner A.J."/>
            <person name="Yoshida-Takashima Y."/>
            <person name="Takaki Y."/>
            <person name="Nunoura T."/>
            <person name="Takai K."/>
        </authorList>
    </citation>
    <scope>NUCLEOTIDE SEQUENCE [LARGE SCALE GENOMIC DNA]</scope>
    <source>
        <strain evidence="12 15">YKB31</strain>
        <strain evidence="13 14">YKB32</strain>
    </source>
</reference>
<dbReference type="FunFam" id="3.30.470.20:FF:000058">
    <property type="entry name" value="Alpha-aminoadipate--LysW ligase LysX protein"/>
    <property type="match status" value="1"/>
</dbReference>
<keyword evidence="5" id="KW-0479">Metal-binding</keyword>
<dbReference type="Proteomes" id="UP000257123">
    <property type="component" value="Unassembled WGS sequence"/>
</dbReference>
<dbReference type="Gene3D" id="3.40.50.20">
    <property type="match status" value="1"/>
</dbReference>
<dbReference type="InterPro" id="IPR013651">
    <property type="entry name" value="ATP-grasp_RimK-type"/>
</dbReference>
<dbReference type="InterPro" id="IPR004666">
    <property type="entry name" value="Rp_bS6_RimK/Lys_biosynth_LsyX"/>
</dbReference>
<evidence type="ECO:0000256" key="2">
    <source>
        <dbReference type="ARBA" id="ARBA00006239"/>
    </source>
</evidence>
<dbReference type="AlphaFoldDB" id="A0A371QXL4"/>
<dbReference type="InterPro" id="IPR011761">
    <property type="entry name" value="ATP-grasp"/>
</dbReference>
<evidence type="ECO:0000313" key="13">
    <source>
        <dbReference type="EMBL" id="RFA95296.1"/>
    </source>
</evidence>
<keyword evidence="6 10" id="KW-0547">Nucleotide-binding</keyword>
<dbReference type="Pfam" id="PF08443">
    <property type="entry name" value="RimK"/>
    <property type="match status" value="1"/>
</dbReference>
<evidence type="ECO:0000256" key="6">
    <source>
        <dbReference type="ARBA" id="ARBA00022741"/>
    </source>
</evidence>
<dbReference type="EMBL" id="NMUE01000037">
    <property type="protein sequence ID" value="RFA94456.1"/>
    <property type="molecule type" value="Genomic_DNA"/>
</dbReference>
<dbReference type="GO" id="GO:0046872">
    <property type="term" value="F:metal ion binding"/>
    <property type="evidence" value="ECO:0007669"/>
    <property type="project" value="UniProtKB-KW"/>
</dbReference>
<keyword evidence="3" id="KW-0436">Ligase</keyword>
<dbReference type="InterPro" id="IPR011870">
    <property type="entry name" value="LysX_arch"/>
</dbReference>
<dbReference type="SUPFAM" id="SSF52440">
    <property type="entry name" value="PreATP-grasp domain"/>
    <property type="match status" value="1"/>
</dbReference>
<sequence>MNSPYFHPHGEIDFVYDVARLDEKLLLNELRSLGLRVRPLNIEEVAAPEGLGEVGVIRLAARSRVIPMAFTYEHSGGVAINNAMSLILSHDKYLTYLKLKEARVPTPETYLVFGREAAKEVARRLSYPVIVKPTDGSWGRFVNLVKSAEDLESLILQKAAMDSHMHLYLVQEFINKPNRDIRVTVVGDRAVAAIYRITNGDWRTNTARGGRAEPVKIDPELEDVAVRASKAVGAYYSGVDVVESERGYLVLEVNGVPEFKNVQRVTGVNVAGEIARLVAEFVKK</sequence>
<dbReference type="InterPro" id="IPR016185">
    <property type="entry name" value="PreATP-grasp_dom_sf"/>
</dbReference>
<dbReference type="FunFam" id="3.40.50.20:FF:000083">
    <property type="entry name" value="Ribosomal protein S6 modification protein (RimK)"/>
    <property type="match status" value="1"/>
</dbReference>
<dbReference type="OrthoDB" id="33241at2157"/>
<dbReference type="SUPFAM" id="SSF56059">
    <property type="entry name" value="Glutathione synthetase ATP-binding domain-like"/>
    <property type="match status" value="1"/>
</dbReference>
<name>A0A371QXL4_9CREN</name>
<dbReference type="RefSeq" id="WP_116421641.1">
    <property type="nucleotide sequence ID" value="NZ_NMUE01000037.1"/>
</dbReference>
<dbReference type="EMBL" id="NMUF01000060">
    <property type="protein sequence ID" value="RFA95296.1"/>
    <property type="molecule type" value="Genomic_DNA"/>
</dbReference>
<evidence type="ECO:0000256" key="5">
    <source>
        <dbReference type="ARBA" id="ARBA00022723"/>
    </source>
</evidence>
<evidence type="ECO:0000256" key="9">
    <source>
        <dbReference type="ARBA" id="ARBA00029440"/>
    </source>
</evidence>
<evidence type="ECO:0000256" key="8">
    <source>
        <dbReference type="ARBA" id="ARBA00022842"/>
    </source>
</evidence>
<dbReference type="GO" id="GO:0005524">
    <property type="term" value="F:ATP binding"/>
    <property type="evidence" value="ECO:0007669"/>
    <property type="project" value="UniProtKB-UniRule"/>
</dbReference>
<keyword evidence="7 10" id="KW-0067">ATP-binding</keyword>
<evidence type="ECO:0000256" key="1">
    <source>
        <dbReference type="ARBA" id="ARBA00001946"/>
    </source>
</evidence>
<dbReference type="Gene3D" id="3.30.470.20">
    <property type="entry name" value="ATP-grasp fold, B domain"/>
    <property type="match status" value="1"/>
</dbReference>
<dbReference type="Proteomes" id="UP000256877">
    <property type="component" value="Unassembled WGS sequence"/>
</dbReference>
<dbReference type="FunFam" id="3.30.1490.20:FF:000025">
    <property type="entry name" value="Alpha-aminoadipate--LysW ligase LysX protein"/>
    <property type="match status" value="1"/>
</dbReference>
<keyword evidence="8" id="KW-0460">Magnesium</keyword>